<dbReference type="PANTHER" id="PTHR14950:SF70">
    <property type="entry name" value="ENDORIBONUCLEASE DICER HOMOLOG 2"/>
    <property type="match status" value="1"/>
</dbReference>
<dbReference type="PROSITE" id="PS50137">
    <property type="entry name" value="DS_RBD"/>
    <property type="match status" value="1"/>
</dbReference>
<name>A0ABQ9A3K0_9ROSI</name>
<keyword evidence="2 3" id="KW-0694">RNA-binding</keyword>
<evidence type="ECO:0000313" key="6">
    <source>
        <dbReference type="Proteomes" id="UP001141253"/>
    </source>
</evidence>
<gene>
    <name evidence="5" type="ORF">OIU77_012397</name>
</gene>
<protein>
    <recommendedName>
        <fullName evidence="4">DRBM domain-containing protein</fullName>
    </recommendedName>
</protein>
<dbReference type="SUPFAM" id="SSF54768">
    <property type="entry name" value="dsRNA-binding domain-like"/>
    <property type="match status" value="1"/>
</dbReference>
<evidence type="ECO:0000259" key="4">
    <source>
        <dbReference type="PROSITE" id="PS50137"/>
    </source>
</evidence>
<reference evidence="5" key="2">
    <citation type="journal article" date="2023" name="Int. J. Mol. Sci.">
        <title>De Novo Assembly and Annotation of 11 Diverse Shrub Willow (Salix) Genomes Reveals Novel Gene Organization in Sex-Linked Regions.</title>
        <authorList>
            <person name="Hyden B."/>
            <person name="Feng K."/>
            <person name="Yates T.B."/>
            <person name="Jawdy S."/>
            <person name="Cereghino C."/>
            <person name="Smart L.B."/>
            <person name="Muchero W."/>
        </authorList>
    </citation>
    <scope>NUCLEOTIDE SEQUENCE</scope>
    <source>
        <tissue evidence="5">Shoot tip</tissue>
    </source>
</reference>
<evidence type="ECO:0000256" key="2">
    <source>
        <dbReference type="ARBA" id="ARBA00022884"/>
    </source>
</evidence>
<sequence length="214" mass="23356">MEGVLVRNLCSSSSATVPLVPPPRPSFLFQRKASFPPSNSTMFPLLSSLFSAPSRSFSSVIYATPDSQLSVGTDTDTREWAMQGEKHGDAFGDVIVLGDVIESLAGAILVDSGYNKEVVFQSIRPLLEPLITPGTLRLQPVRELNELCQKQHFDYKKPIVSRNGRNASVTIEVEANGRIFKHTATVADKNTAKKQASKEVLKALKESNLVALKI</sequence>
<keyword evidence="1" id="KW-0378">Hydrolase</keyword>
<dbReference type="Gene3D" id="1.10.1520.10">
    <property type="entry name" value="Ribonuclease III domain"/>
    <property type="match status" value="1"/>
</dbReference>
<evidence type="ECO:0000256" key="1">
    <source>
        <dbReference type="ARBA" id="ARBA00022801"/>
    </source>
</evidence>
<dbReference type="Proteomes" id="UP001141253">
    <property type="component" value="Chromosome 8"/>
</dbReference>
<evidence type="ECO:0000313" key="5">
    <source>
        <dbReference type="EMBL" id="KAJ6322548.1"/>
    </source>
</evidence>
<organism evidence="5 6">
    <name type="scientific">Salix suchowensis</name>
    <dbReference type="NCBI Taxonomy" id="1278906"/>
    <lineage>
        <taxon>Eukaryota</taxon>
        <taxon>Viridiplantae</taxon>
        <taxon>Streptophyta</taxon>
        <taxon>Embryophyta</taxon>
        <taxon>Tracheophyta</taxon>
        <taxon>Spermatophyta</taxon>
        <taxon>Magnoliopsida</taxon>
        <taxon>eudicotyledons</taxon>
        <taxon>Gunneridae</taxon>
        <taxon>Pentapetalae</taxon>
        <taxon>rosids</taxon>
        <taxon>fabids</taxon>
        <taxon>Malpighiales</taxon>
        <taxon>Salicaceae</taxon>
        <taxon>Saliceae</taxon>
        <taxon>Salix</taxon>
    </lineage>
</organism>
<proteinExistence type="predicted"/>
<dbReference type="InterPro" id="IPR014720">
    <property type="entry name" value="dsRBD_dom"/>
</dbReference>
<keyword evidence="6" id="KW-1185">Reference proteome</keyword>
<dbReference type="Gene3D" id="3.30.160.20">
    <property type="match status" value="1"/>
</dbReference>
<dbReference type="EMBL" id="JAPFFI010000023">
    <property type="protein sequence ID" value="KAJ6322548.1"/>
    <property type="molecule type" value="Genomic_DNA"/>
</dbReference>
<dbReference type="Pfam" id="PF00035">
    <property type="entry name" value="dsrm"/>
    <property type="match status" value="1"/>
</dbReference>
<feature type="domain" description="DRBM" evidence="4">
    <location>
        <begin position="139"/>
        <end position="206"/>
    </location>
</feature>
<comment type="caution">
    <text evidence="5">The sequence shown here is derived from an EMBL/GenBank/DDBJ whole genome shotgun (WGS) entry which is preliminary data.</text>
</comment>
<accession>A0ABQ9A3K0</accession>
<dbReference type="InterPro" id="IPR036389">
    <property type="entry name" value="RNase_III_sf"/>
</dbReference>
<evidence type="ECO:0000256" key="3">
    <source>
        <dbReference type="PROSITE-ProRule" id="PRU00266"/>
    </source>
</evidence>
<dbReference type="PANTHER" id="PTHR14950">
    <property type="entry name" value="DICER-RELATED"/>
    <property type="match status" value="1"/>
</dbReference>
<reference evidence="5" key="1">
    <citation type="submission" date="2022-10" db="EMBL/GenBank/DDBJ databases">
        <authorList>
            <person name="Hyden B.L."/>
            <person name="Feng K."/>
            <person name="Yates T."/>
            <person name="Jawdy S."/>
            <person name="Smart L.B."/>
            <person name="Muchero W."/>
        </authorList>
    </citation>
    <scope>NUCLEOTIDE SEQUENCE</scope>
    <source>
        <tissue evidence="5">Shoot tip</tissue>
    </source>
</reference>